<dbReference type="Proteomes" id="UP001497480">
    <property type="component" value="Unassembled WGS sequence"/>
</dbReference>
<dbReference type="AlphaFoldDB" id="A0AAV1X2C2"/>
<comment type="caution">
    <text evidence="1">The sequence shown here is derived from an EMBL/GenBank/DDBJ whole genome shotgun (WGS) entry which is preliminary data.</text>
</comment>
<organism evidence="1 2">
    <name type="scientific">Lupinus luteus</name>
    <name type="common">European yellow lupine</name>
    <dbReference type="NCBI Taxonomy" id="3873"/>
    <lineage>
        <taxon>Eukaryota</taxon>
        <taxon>Viridiplantae</taxon>
        <taxon>Streptophyta</taxon>
        <taxon>Embryophyta</taxon>
        <taxon>Tracheophyta</taxon>
        <taxon>Spermatophyta</taxon>
        <taxon>Magnoliopsida</taxon>
        <taxon>eudicotyledons</taxon>
        <taxon>Gunneridae</taxon>
        <taxon>Pentapetalae</taxon>
        <taxon>rosids</taxon>
        <taxon>fabids</taxon>
        <taxon>Fabales</taxon>
        <taxon>Fabaceae</taxon>
        <taxon>Papilionoideae</taxon>
        <taxon>50 kb inversion clade</taxon>
        <taxon>genistoids sensu lato</taxon>
        <taxon>core genistoids</taxon>
        <taxon>Genisteae</taxon>
        <taxon>Lupinus</taxon>
    </lineage>
</organism>
<protein>
    <submittedName>
        <fullName evidence="1">Uncharacterized protein</fullName>
    </submittedName>
</protein>
<reference evidence="1 2" key="1">
    <citation type="submission" date="2024-03" db="EMBL/GenBank/DDBJ databases">
        <authorList>
            <person name="Martinez-Hernandez J."/>
        </authorList>
    </citation>
    <scope>NUCLEOTIDE SEQUENCE [LARGE SCALE GENOMIC DNA]</scope>
</reference>
<evidence type="ECO:0000313" key="2">
    <source>
        <dbReference type="Proteomes" id="UP001497480"/>
    </source>
</evidence>
<dbReference type="EMBL" id="CAXHTB010000011">
    <property type="protein sequence ID" value="CAL0315132.1"/>
    <property type="molecule type" value="Genomic_DNA"/>
</dbReference>
<name>A0AAV1X2C2_LUPLU</name>
<keyword evidence="2" id="KW-1185">Reference proteome</keyword>
<proteinExistence type="predicted"/>
<sequence length="60" mass="6723">MVSSLFPFSFRLLIFKRTTYCTQLPRKSGKVMYIYVPVPESPALPAQALGTTLASCNSFF</sequence>
<accession>A0AAV1X2C2</accession>
<evidence type="ECO:0000313" key="1">
    <source>
        <dbReference type="EMBL" id="CAL0315132.1"/>
    </source>
</evidence>
<gene>
    <name evidence="1" type="ORF">LLUT_LOCUS16192</name>
</gene>